<keyword evidence="3" id="KW-0645">Protease</keyword>
<dbReference type="GO" id="GO:0008236">
    <property type="term" value="F:serine-type peptidase activity"/>
    <property type="evidence" value="ECO:0007669"/>
    <property type="project" value="UniProtKB-KW"/>
</dbReference>
<keyword evidence="4" id="KW-0378">Hydrolase</keyword>
<name>A0A381X4A6_9ZZZZ</name>
<evidence type="ECO:0000256" key="2">
    <source>
        <dbReference type="ARBA" id="ARBA00008683"/>
    </source>
</evidence>
<feature type="domain" description="Peptidase S49" evidence="7">
    <location>
        <begin position="357"/>
        <end position="507"/>
    </location>
</feature>
<keyword evidence="5" id="KW-0720">Serine protease</keyword>
<dbReference type="CDD" id="cd07018">
    <property type="entry name" value="S49_SppA_67K_type"/>
    <property type="match status" value="1"/>
</dbReference>
<dbReference type="NCBIfam" id="TIGR00706">
    <property type="entry name" value="SppA_dom"/>
    <property type="match status" value="1"/>
</dbReference>
<dbReference type="GO" id="GO:0016020">
    <property type="term" value="C:membrane"/>
    <property type="evidence" value="ECO:0007669"/>
    <property type="project" value="UniProtKB-SubCell"/>
</dbReference>
<comment type="similarity">
    <text evidence="2">Belongs to the peptidase S49 family.</text>
</comment>
<evidence type="ECO:0000256" key="5">
    <source>
        <dbReference type="ARBA" id="ARBA00022825"/>
    </source>
</evidence>
<evidence type="ECO:0000256" key="6">
    <source>
        <dbReference type="ARBA" id="ARBA00023136"/>
    </source>
</evidence>
<dbReference type="InterPro" id="IPR047272">
    <property type="entry name" value="S49_SppA_C"/>
</dbReference>
<dbReference type="NCBIfam" id="TIGR00705">
    <property type="entry name" value="SppA_67K"/>
    <property type="match status" value="1"/>
</dbReference>
<dbReference type="InterPro" id="IPR004635">
    <property type="entry name" value="Pept_S49_SppA"/>
</dbReference>
<organism evidence="8">
    <name type="scientific">marine metagenome</name>
    <dbReference type="NCBI Taxonomy" id="408172"/>
    <lineage>
        <taxon>unclassified sequences</taxon>
        <taxon>metagenomes</taxon>
        <taxon>ecological metagenomes</taxon>
    </lineage>
</organism>
<dbReference type="CDD" id="cd07023">
    <property type="entry name" value="S49_Sppa_N_C"/>
    <property type="match status" value="1"/>
</dbReference>
<dbReference type="InterPro" id="IPR047217">
    <property type="entry name" value="S49_SppA_67K_type_N"/>
</dbReference>
<dbReference type="InterPro" id="IPR029045">
    <property type="entry name" value="ClpP/crotonase-like_dom_sf"/>
</dbReference>
<dbReference type="GO" id="GO:0006465">
    <property type="term" value="P:signal peptide processing"/>
    <property type="evidence" value="ECO:0007669"/>
    <property type="project" value="InterPro"/>
</dbReference>
<sequence length="582" mass="63219">MELGRTSRWLLTTFFFFLLLFTLSIWGLNRILVGSAPEVRSGTVLTIRLQGAIGESPQQGLFGTALTVHEIDGALRRAADDARVDAVLLEIGPLTGGYGKVQEVRAAVEHFRESGKPVLAFLELASNLDLYVASAANIIYQVPSGDLILGMYLQQPFYRDLMDKIGVRFEVFASGPYKSAFASYTDTAPSDAQYEMEDSLLGNLYRQWLGDVSADRGMTVESVATAFDEGYLSARRAQAVGFIDELGYRDMLEEKLAEYAGKAPLHVSVRDYLRDTEPTELFAPENAIALIYISGMMVPGDFDTGIFGAEVAAGGTIERYVREAAEDPSVKAIVLRVDSGGGAVTAADVMGRAIELAAQEKPVVVSMSDVAASGGYWIASKATRVFANRATYTGSIGVVMARPDLEGTYELLGINQGIIKRGKNADLMSTAGPLRPDQIDILTRNVTDIYEEFIDVVSKGRNMDRNAVHTVAQGRVWTGEQALDHNLVDDIGGLREALVAARADAGIEPGQRTALRTFPPTRSVFEELANLFNVSAVTRRASPMPSGPLSLTLETVWERIRILEMSGPLWAVMDTALPVPVR</sequence>
<evidence type="ECO:0000259" key="7">
    <source>
        <dbReference type="Pfam" id="PF01343"/>
    </source>
</evidence>
<dbReference type="InterPro" id="IPR004634">
    <property type="entry name" value="Pept_S49_pIV"/>
</dbReference>
<dbReference type="PANTHER" id="PTHR33209">
    <property type="entry name" value="PROTEASE 4"/>
    <property type="match status" value="1"/>
</dbReference>
<dbReference type="EMBL" id="UINC01013830">
    <property type="protein sequence ID" value="SVA59470.1"/>
    <property type="molecule type" value="Genomic_DNA"/>
</dbReference>
<gene>
    <name evidence="8" type="ORF">METZ01_LOCUS112324</name>
</gene>
<evidence type="ECO:0000256" key="1">
    <source>
        <dbReference type="ARBA" id="ARBA00004370"/>
    </source>
</evidence>
<proteinExistence type="inferred from homology"/>
<protein>
    <recommendedName>
        <fullName evidence="7">Peptidase S49 domain-containing protein</fullName>
    </recommendedName>
</protein>
<evidence type="ECO:0000256" key="4">
    <source>
        <dbReference type="ARBA" id="ARBA00022801"/>
    </source>
</evidence>
<dbReference type="AlphaFoldDB" id="A0A381X4A6"/>
<accession>A0A381X4A6</accession>
<dbReference type="SUPFAM" id="SSF52096">
    <property type="entry name" value="ClpP/crotonase"/>
    <property type="match status" value="2"/>
</dbReference>
<comment type="subcellular location">
    <subcellularLocation>
        <location evidence="1">Membrane</location>
    </subcellularLocation>
</comment>
<evidence type="ECO:0000313" key="8">
    <source>
        <dbReference type="EMBL" id="SVA59470.1"/>
    </source>
</evidence>
<dbReference type="InterPro" id="IPR002142">
    <property type="entry name" value="Peptidase_S49"/>
</dbReference>
<dbReference type="Gene3D" id="6.20.330.10">
    <property type="match status" value="2"/>
</dbReference>
<feature type="domain" description="Peptidase S49" evidence="7">
    <location>
        <begin position="111"/>
        <end position="259"/>
    </location>
</feature>
<evidence type="ECO:0000256" key="3">
    <source>
        <dbReference type="ARBA" id="ARBA00022670"/>
    </source>
</evidence>
<dbReference type="PANTHER" id="PTHR33209:SF1">
    <property type="entry name" value="PEPTIDASE S49 DOMAIN-CONTAINING PROTEIN"/>
    <property type="match status" value="1"/>
</dbReference>
<reference evidence="8" key="1">
    <citation type="submission" date="2018-05" db="EMBL/GenBank/DDBJ databases">
        <authorList>
            <person name="Lanie J.A."/>
            <person name="Ng W.-L."/>
            <person name="Kazmierczak K.M."/>
            <person name="Andrzejewski T.M."/>
            <person name="Davidsen T.M."/>
            <person name="Wayne K.J."/>
            <person name="Tettelin H."/>
            <person name="Glass J.I."/>
            <person name="Rusch D."/>
            <person name="Podicherti R."/>
            <person name="Tsui H.-C.T."/>
            <person name="Winkler M.E."/>
        </authorList>
    </citation>
    <scope>NUCLEOTIDE SEQUENCE</scope>
</reference>
<dbReference type="Pfam" id="PF01343">
    <property type="entry name" value="Peptidase_S49"/>
    <property type="match status" value="2"/>
</dbReference>
<keyword evidence="6" id="KW-0472">Membrane</keyword>
<dbReference type="PIRSF" id="PIRSF001217">
    <property type="entry name" value="Protease_4_SppA"/>
    <property type="match status" value="1"/>
</dbReference>
<dbReference type="Gene3D" id="3.90.226.10">
    <property type="entry name" value="2-enoyl-CoA Hydratase, Chain A, domain 1"/>
    <property type="match status" value="2"/>
</dbReference>